<evidence type="ECO:0000256" key="2">
    <source>
        <dbReference type="SAM" id="MobiDB-lite"/>
    </source>
</evidence>
<dbReference type="Proteomes" id="UP000607197">
    <property type="component" value="Unassembled WGS sequence"/>
</dbReference>
<keyword evidence="4" id="KW-1185">Reference proteome</keyword>
<protein>
    <submittedName>
        <fullName evidence="3">SIMPL domain-containing protein</fullName>
    </submittedName>
</protein>
<dbReference type="PANTHER" id="PTHR34387:SF2">
    <property type="entry name" value="SLR1258 PROTEIN"/>
    <property type="match status" value="1"/>
</dbReference>
<dbReference type="EMBL" id="BMPG01000004">
    <property type="protein sequence ID" value="GGL68975.1"/>
    <property type="molecule type" value="Genomic_DNA"/>
</dbReference>
<accession>A0A830FF03</accession>
<feature type="region of interest" description="Disordered" evidence="2">
    <location>
        <begin position="195"/>
        <end position="224"/>
    </location>
</feature>
<dbReference type="RefSeq" id="WP_188980131.1">
    <property type="nucleotide sequence ID" value="NZ_BMPG01000004.1"/>
</dbReference>
<dbReference type="Pfam" id="PF04402">
    <property type="entry name" value="SIMPL"/>
    <property type="match status" value="1"/>
</dbReference>
<feature type="coiled-coil region" evidence="1">
    <location>
        <begin position="159"/>
        <end position="186"/>
    </location>
</feature>
<dbReference type="Gene3D" id="3.30.110.170">
    <property type="entry name" value="Protein of unknown function (DUF541), domain 1"/>
    <property type="match status" value="1"/>
</dbReference>
<feature type="compositionally biased region" description="Low complexity" evidence="2">
    <location>
        <begin position="195"/>
        <end position="208"/>
    </location>
</feature>
<keyword evidence="1" id="KW-0175">Coiled coil</keyword>
<dbReference type="PANTHER" id="PTHR34387">
    <property type="entry name" value="SLR1258 PROTEIN"/>
    <property type="match status" value="1"/>
</dbReference>
<dbReference type="InterPro" id="IPR052022">
    <property type="entry name" value="26kDa_periplasmic_antigen"/>
</dbReference>
<organism evidence="3 4">
    <name type="scientific">Halocalculus aciditolerans</name>
    <dbReference type="NCBI Taxonomy" id="1383812"/>
    <lineage>
        <taxon>Archaea</taxon>
        <taxon>Methanobacteriati</taxon>
        <taxon>Methanobacteriota</taxon>
        <taxon>Stenosarchaea group</taxon>
        <taxon>Halobacteria</taxon>
        <taxon>Halobacteriales</taxon>
        <taxon>Halobacteriaceae</taxon>
        <taxon>Halocalculus</taxon>
    </lineage>
</organism>
<dbReference type="OrthoDB" id="12132at2157"/>
<dbReference type="GO" id="GO:0006974">
    <property type="term" value="P:DNA damage response"/>
    <property type="evidence" value="ECO:0007669"/>
    <property type="project" value="TreeGrafter"/>
</dbReference>
<reference evidence="3" key="1">
    <citation type="journal article" date="2014" name="Int. J. Syst. Evol. Microbiol.">
        <title>Complete genome sequence of Corynebacterium casei LMG S-19264T (=DSM 44701T), isolated from a smear-ripened cheese.</title>
        <authorList>
            <consortium name="US DOE Joint Genome Institute (JGI-PGF)"/>
            <person name="Walter F."/>
            <person name="Albersmeier A."/>
            <person name="Kalinowski J."/>
            <person name="Ruckert C."/>
        </authorList>
    </citation>
    <scope>NUCLEOTIDE SEQUENCE</scope>
    <source>
        <strain evidence="3">JCM 19596</strain>
    </source>
</reference>
<evidence type="ECO:0000313" key="3">
    <source>
        <dbReference type="EMBL" id="GGL68975.1"/>
    </source>
</evidence>
<evidence type="ECO:0000256" key="1">
    <source>
        <dbReference type="SAM" id="Coils"/>
    </source>
</evidence>
<dbReference type="Gene3D" id="3.30.70.2970">
    <property type="entry name" value="Protein of unknown function (DUF541), domain 2"/>
    <property type="match status" value="1"/>
</dbReference>
<reference evidence="3" key="2">
    <citation type="submission" date="2020-09" db="EMBL/GenBank/DDBJ databases">
        <authorList>
            <person name="Sun Q."/>
            <person name="Ohkuma M."/>
        </authorList>
    </citation>
    <scope>NUCLEOTIDE SEQUENCE</scope>
    <source>
        <strain evidence="3">JCM 19596</strain>
    </source>
</reference>
<dbReference type="AlphaFoldDB" id="A0A830FF03"/>
<sequence length="239" mass="23793">MVSRLSRRSIALVVVAVAVVSAGCVGGIADGSSANASASQTVTTSGTGSVSAAPDQAVVSLAVTATADDAETARERVAANASSLTAALTEAGIPSDAVVTSYYSLHEVSRSDGSTSEYRAVHAFRVTLNGTERAGEIVDLATSNGANRVSSVQFTLSDEARADLRAEALRAAMENARADADVVAEAGGLTVTGVRSVSTSSHTPSPVTYASADSGGASTSFSPGPVSVTATVTVTYDAS</sequence>
<name>A0A830FF03_9EURY</name>
<comment type="caution">
    <text evidence="3">The sequence shown here is derived from an EMBL/GenBank/DDBJ whole genome shotgun (WGS) entry which is preliminary data.</text>
</comment>
<evidence type="ECO:0000313" key="4">
    <source>
        <dbReference type="Proteomes" id="UP000607197"/>
    </source>
</evidence>
<dbReference type="InterPro" id="IPR007497">
    <property type="entry name" value="SIMPL/DUF541"/>
</dbReference>
<gene>
    <name evidence="3" type="ORF">GCM10009039_28700</name>
</gene>
<proteinExistence type="predicted"/>
<dbReference type="PROSITE" id="PS51257">
    <property type="entry name" value="PROKAR_LIPOPROTEIN"/>
    <property type="match status" value="1"/>
</dbReference>